<dbReference type="Gene3D" id="2.10.70.10">
    <property type="entry name" value="Complement Module, domain 1"/>
    <property type="match status" value="11"/>
</dbReference>
<dbReference type="Gene3D" id="2.10.50.10">
    <property type="entry name" value="Tumor Necrosis Factor Receptor, subunit A, domain 2"/>
    <property type="match status" value="3"/>
</dbReference>
<evidence type="ECO:0000313" key="19">
    <source>
        <dbReference type="EnsemblMetazoa" id="CLYHEMP012309.1"/>
    </source>
</evidence>
<dbReference type="Pfam" id="PF07645">
    <property type="entry name" value="EGF_CA"/>
    <property type="match status" value="3"/>
</dbReference>
<feature type="domain" description="Sushi" evidence="17">
    <location>
        <begin position="458"/>
        <end position="521"/>
    </location>
</feature>
<keyword evidence="6" id="KW-0472">Membrane</keyword>
<feature type="disulfide bond" evidence="11">
    <location>
        <begin position="428"/>
        <end position="455"/>
    </location>
</feature>
<dbReference type="GO" id="GO:0042063">
    <property type="term" value="P:gliogenesis"/>
    <property type="evidence" value="ECO:0007669"/>
    <property type="project" value="UniProtKB-ARBA"/>
</dbReference>
<dbReference type="GO" id="GO:0005509">
    <property type="term" value="F:calcium ion binding"/>
    <property type="evidence" value="ECO:0007669"/>
    <property type="project" value="InterPro"/>
</dbReference>
<organism evidence="19 20">
    <name type="scientific">Clytia hemisphaerica</name>
    <dbReference type="NCBI Taxonomy" id="252671"/>
    <lineage>
        <taxon>Eukaryota</taxon>
        <taxon>Metazoa</taxon>
        <taxon>Cnidaria</taxon>
        <taxon>Hydrozoa</taxon>
        <taxon>Hydroidolina</taxon>
        <taxon>Leptothecata</taxon>
        <taxon>Obeliida</taxon>
        <taxon>Clytiidae</taxon>
        <taxon>Clytia</taxon>
    </lineage>
</organism>
<evidence type="ECO:0000256" key="6">
    <source>
        <dbReference type="ARBA" id="ARBA00023136"/>
    </source>
</evidence>
<evidence type="ECO:0008006" key="21">
    <source>
        <dbReference type="Google" id="ProtNLM"/>
    </source>
</evidence>
<dbReference type="Pfam" id="PF02494">
    <property type="entry name" value="HYR"/>
    <property type="match status" value="2"/>
</dbReference>
<evidence type="ECO:0000259" key="16">
    <source>
        <dbReference type="PROSITE" id="PS50825"/>
    </source>
</evidence>
<dbReference type="SMART" id="SM01411">
    <property type="entry name" value="Ephrin_rec_like"/>
    <property type="match status" value="5"/>
</dbReference>
<dbReference type="InterPro" id="IPR049883">
    <property type="entry name" value="NOTCH1_EGF-like"/>
</dbReference>
<feature type="domain" description="EGF-like" evidence="14">
    <location>
        <begin position="1782"/>
        <end position="1823"/>
    </location>
</feature>
<dbReference type="GO" id="GO:0048666">
    <property type="term" value="P:neuron development"/>
    <property type="evidence" value="ECO:0007669"/>
    <property type="project" value="UniProtKB-ARBA"/>
</dbReference>
<feature type="domain" description="CUB" evidence="13">
    <location>
        <begin position="2174"/>
        <end position="2282"/>
    </location>
</feature>
<dbReference type="InterPro" id="IPR036465">
    <property type="entry name" value="vWFA_dom_sf"/>
</dbReference>
<feature type="domain" description="HYR" evidence="16">
    <location>
        <begin position="520"/>
        <end position="608"/>
    </location>
</feature>
<dbReference type="GO" id="GO:0005886">
    <property type="term" value="C:plasma membrane"/>
    <property type="evidence" value="ECO:0007669"/>
    <property type="project" value="UniProtKB-ARBA"/>
</dbReference>
<feature type="domain" description="Sushi" evidence="17">
    <location>
        <begin position="2056"/>
        <end position="2113"/>
    </location>
</feature>
<dbReference type="SUPFAM" id="SSF49854">
    <property type="entry name" value="Spermadhesin, CUB domain"/>
    <property type="match status" value="2"/>
</dbReference>
<evidence type="ECO:0000256" key="9">
    <source>
        <dbReference type="PROSITE-ProRule" id="PRU00059"/>
    </source>
</evidence>
<feature type="domain" description="Sushi" evidence="17">
    <location>
        <begin position="400"/>
        <end position="457"/>
    </location>
</feature>
<evidence type="ECO:0000256" key="3">
    <source>
        <dbReference type="ARBA" id="ARBA00022659"/>
    </source>
</evidence>
<dbReference type="RefSeq" id="XP_066927311.1">
    <property type="nucleotide sequence ID" value="XM_067071210.1"/>
</dbReference>
<dbReference type="InterPro" id="IPR000859">
    <property type="entry name" value="CUB_dom"/>
</dbReference>
<dbReference type="SUPFAM" id="SSF53300">
    <property type="entry name" value="vWA-like"/>
    <property type="match status" value="1"/>
</dbReference>
<dbReference type="PANTHER" id="PTHR46393">
    <property type="entry name" value="SUSHI DOMAIN-CONTAINING PROTEIN"/>
    <property type="match status" value="1"/>
</dbReference>
<dbReference type="SUPFAM" id="SSF57535">
    <property type="entry name" value="Complement control module/SCR domain"/>
    <property type="match status" value="11"/>
</dbReference>
<feature type="disulfide bond" evidence="11">
    <location>
        <begin position="2142"/>
        <end position="2169"/>
    </location>
</feature>
<dbReference type="SUPFAM" id="SSF57184">
    <property type="entry name" value="Growth factor receptor domain"/>
    <property type="match status" value="2"/>
</dbReference>
<dbReference type="Pfam" id="PF12661">
    <property type="entry name" value="hEGF"/>
    <property type="match status" value="3"/>
</dbReference>
<dbReference type="PRINTS" id="PR00895">
    <property type="entry name" value="PENTAXIN"/>
</dbReference>
<dbReference type="InterPro" id="IPR001881">
    <property type="entry name" value="EGF-like_Ca-bd_dom"/>
</dbReference>
<keyword evidence="2 10" id="KW-0245">EGF-like domain</keyword>
<feature type="disulfide bond" evidence="10">
    <location>
        <begin position="1160"/>
        <end position="1169"/>
    </location>
</feature>
<dbReference type="CDD" id="cd00054">
    <property type="entry name" value="EGF_CA"/>
    <property type="match status" value="8"/>
</dbReference>
<evidence type="ECO:0000256" key="11">
    <source>
        <dbReference type="PROSITE-ProRule" id="PRU00302"/>
    </source>
</evidence>
<dbReference type="Pfam" id="PF00431">
    <property type="entry name" value="CUB"/>
    <property type="match status" value="2"/>
</dbReference>
<keyword evidence="8" id="KW-0325">Glycoprotein</keyword>
<feature type="disulfide bond" evidence="11">
    <location>
        <begin position="2084"/>
        <end position="2111"/>
    </location>
</feature>
<dbReference type="SUPFAM" id="SSF57196">
    <property type="entry name" value="EGF/Laminin"/>
    <property type="match status" value="7"/>
</dbReference>
<dbReference type="InterPro" id="IPR009030">
    <property type="entry name" value="Growth_fac_rcpt_cys_sf"/>
</dbReference>
<name>A0A7M5WMX5_9CNID</name>
<dbReference type="InterPro" id="IPR001759">
    <property type="entry name" value="PTX_dom"/>
</dbReference>
<evidence type="ECO:0000256" key="1">
    <source>
        <dbReference type="ARBA" id="ARBA00004370"/>
    </source>
</evidence>
<feature type="domain" description="EGF-like" evidence="14">
    <location>
        <begin position="1287"/>
        <end position="1323"/>
    </location>
</feature>
<keyword evidence="4 12" id="KW-0732">Signal</keyword>
<dbReference type="PROSITE" id="PS51828">
    <property type="entry name" value="PTX_2"/>
    <property type="match status" value="1"/>
</dbReference>
<evidence type="ECO:0000256" key="10">
    <source>
        <dbReference type="PROSITE-ProRule" id="PRU00076"/>
    </source>
</evidence>
<comment type="subcellular location">
    <subcellularLocation>
        <location evidence="1">Membrane</location>
    </subcellularLocation>
</comment>
<evidence type="ECO:0000259" key="14">
    <source>
        <dbReference type="PROSITE" id="PS50026"/>
    </source>
</evidence>
<dbReference type="SUPFAM" id="SSF49899">
    <property type="entry name" value="Concanavalin A-like lectins/glucanases"/>
    <property type="match status" value="1"/>
</dbReference>
<evidence type="ECO:0000256" key="4">
    <source>
        <dbReference type="ARBA" id="ARBA00022729"/>
    </source>
</evidence>
<dbReference type="EnsemblMetazoa" id="CLYHEMT012309.1">
    <property type="protein sequence ID" value="CLYHEMP012309.1"/>
    <property type="gene ID" value="CLYHEMG012309"/>
</dbReference>
<dbReference type="InterPro" id="IPR035914">
    <property type="entry name" value="Sperma_CUB_dom_sf"/>
</dbReference>
<dbReference type="PROSITE" id="PS01187">
    <property type="entry name" value="EGF_CA"/>
    <property type="match status" value="2"/>
</dbReference>
<feature type="disulfide bond" evidence="11">
    <location>
        <begin position="2026"/>
        <end position="2053"/>
    </location>
</feature>
<dbReference type="FunFam" id="2.10.25.10:FF:000006">
    <property type="entry name" value="Versican core protein-like isoform 1"/>
    <property type="match status" value="1"/>
</dbReference>
<feature type="domain" description="EGF-like" evidence="14">
    <location>
        <begin position="1210"/>
        <end position="1246"/>
    </location>
</feature>
<keyword evidence="7 10" id="KW-1015">Disulfide bond</keyword>
<feature type="chain" id="PRO_5029759569" description="Sushi, von Willebrand factor type A, EGF and pentraxin domain-containing protein 1" evidence="12">
    <location>
        <begin position="22"/>
        <end position="2396"/>
    </location>
</feature>
<dbReference type="Gene3D" id="3.40.50.410">
    <property type="entry name" value="von Willebrand factor, type A domain"/>
    <property type="match status" value="1"/>
</dbReference>
<feature type="disulfide bond" evidence="10">
    <location>
        <begin position="1122"/>
        <end position="1131"/>
    </location>
</feature>
<dbReference type="Gene3D" id="2.10.25.10">
    <property type="entry name" value="Laminin"/>
    <property type="match status" value="10"/>
</dbReference>
<dbReference type="InterPro" id="IPR000152">
    <property type="entry name" value="EGF-type_Asp/Asn_hydroxyl_site"/>
</dbReference>
<feature type="domain" description="Sushi" evidence="17">
    <location>
        <begin position="1649"/>
        <end position="1701"/>
    </location>
</feature>
<dbReference type="SMART" id="SM00327">
    <property type="entry name" value="VWA"/>
    <property type="match status" value="1"/>
</dbReference>
<feature type="domain" description="Pentraxin (PTX)" evidence="18">
    <location>
        <begin position="1325"/>
        <end position="1529"/>
    </location>
</feature>
<dbReference type="SMART" id="SM00042">
    <property type="entry name" value="CUB"/>
    <property type="match status" value="2"/>
</dbReference>
<dbReference type="Pfam" id="PF00084">
    <property type="entry name" value="Sushi"/>
    <property type="match status" value="10"/>
</dbReference>
<dbReference type="PROSITE" id="PS01180">
    <property type="entry name" value="CUB"/>
    <property type="match status" value="2"/>
</dbReference>
<dbReference type="InterPro" id="IPR000742">
    <property type="entry name" value="EGF"/>
</dbReference>
<dbReference type="Gene3D" id="2.60.120.290">
    <property type="entry name" value="Spermadhesin, CUB domain"/>
    <property type="match status" value="2"/>
</dbReference>
<dbReference type="GeneID" id="136814786"/>
<feature type="disulfide bond" evidence="10">
    <location>
        <begin position="1198"/>
        <end position="1207"/>
    </location>
</feature>
<dbReference type="Pfam" id="PF07699">
    <property type="entry name" value="Ephrin_rec_like"/>
    <property type="match status" value="4"/>
</dbReference>
<dbReference type="InterPro" id="IPR018097">
    <property type="entry name" value="EGF_Ca-bd_CS"/>
</dbReference>
<dbReference type="GO" id="GO:0000902">
    <property type="term" value="P:cell morphogenesis"/>
    <property type="evidence" value="ECO:0007669"/>
    <property type="project" value="UniProtKB-ARBA"/>
</dbReference>
<feature type="disulfide bond" evidence="10">
    <location>
        <begin position="1275"/>
        <end position="1284"/>
    </location>
</feature>
<feature type="disulfide bond" evidence="10">
    <location>
        <begin position="1313"/>
        <end position="1322"/>
    </location>
</feature>
<reference evidence="19" key="1">
    <citation type="submission" date="2021-01" db="UniProtKB">
        <authorList>
            <consortium name="EnsemblMetazoa"/>
        </authorList>
    </citation>
    <scope>IDENTIFICATION</scope>
</reference>
<dbReference type="InterPro" id="IPR003410">
    <property type="entry name" value="HYR_dom"/>
</dbReference>
<sequence length="2396" mass="261812">MERLLILFCLLACYATISVNAFDARVQRLNRFQERYNNSRSDLIFLVDVSGSVSYNGFQIEKDFITSLLSKISIQPIATRVSIITFGYSVKKEFDYIDYPANRPRDTMNKCFFKVDFARVKHRRGRATYMSGAFKMARELIASAQRRGIKRNNVNTAVILLTDGFYNKGGNPASIARDLQNRNTYDAEIFGVGIGYHLASTLINVVGSSDNVVTARNFADFSGLATRIRGDQIEKLYQPTSPKNCKKDCDKNAICSCGTLGGRYLCACLPGYEGDGIMGDCHKCRHGTYKPFTAPDKCRPCPANSITDNIGETHISACKCRPGFKGHPHLGMPCTPVECPPQPKTIQNGKVTSCGKFYKETCTFTCNKNYHVVNEVATSKKIECLITGFWNQGLPACVATTCQRPVNPPKLTSTCSGEKVGDKCSFTCAQGYTLIGPNERTCKVDGQWSHSLPHCQVVTCPTVRKIDNVNIEPVSCLTKATNFNDGCAYSCKPGFKFVSGDQKRVCSHDGTWIGQELVCKDLTPPTIHCPESIFAETDVSQSYKEITWPEPTIIDNSISGQDDITVTHTPSEITSPHKFPIGVTLINFKATDAVGNFDECTFRVEIIDRELPRFDYCPTDIKVTSKAGDPSTKVDWRAPEYSDNSGNVKVTFATHPGNSSSFNSISTNTIKYIVEDKSLNTAECTFVVKLESKQCPKRESPINGALSCRTLPHVGKLCQVQCNDKYTFNGPLAPYYMCGTTAVWRSSPPHYPSMWPDCTILNTRKGMGQAMRFFYFSGDCATSKEQIKQNFIAILDRFLRYDGGCADPANARACEASKVQVSCGKTQDINGRVRRGTDNDMMIEVEIDVKSNEDTKTQENAVKQLTNKVTGLKSDNSAAAQQLKRIKVGRDTITLEKVEAVGSITGVCADGQIFGSIKDMKPDGSEFVKKQTCISCVAGSYYSTESNKCEKCPQGTYTENVGLLGCPPCPRGTTTATDGTADSKKCKKPCAPGTYSEDGLVPCKICAPGSYQSSYKGKTCDQCPGITTTNGNGTKDITDCRMKCPKGSFSKTGLEPCTVCPVGHFQHENGKKDCIQCPASQSTHGEGAQQKGECAFIDRCVSSPCLNGGQCTNLVSDFQCQCRPGYRGKRCQEEKNECADKPCYGSATCIDKIDGFECVCPSNFHGKFCSDKRPSCTSSHCQNGGTCSEAPEGAVCSCKPGFTGFYCERTVNECERKPCGPGATCVDDHRGFSCICAKGYTGPTCHELTDNCEANNKCLNGGECVNGLDSFTCRCPNGFAGSRCEVNIDDCANNPCRNGAICEDGVASYKCRCAAQFYGPLCQHRYNSNDFDLVFDRQLQGYAETQFYQDLNSFTASFWLKVKKEMDTGTVMSYSYGNEESFQDNGLVIRDPDSLTLVLFGEEAHLDMSVTDDRWHHVAVTWSSQSGKYFGYKDGIEVANGNIKKDQVLPSDGIFILGQEQDEVGRNFSAAEAFNGRLSQFNLWDTVLPDAKLAELASYRCIQTAGNVIAWADFETLPSKEVKKEISFCSVKNTKFTKWRSNSVSPCGTNTKMSQCLSNGDNLDAEQMNLIETSCTHAGFKCPNQQSYDSDKKEVCPTSMNNRFECPFIPRKDCTSNSCSGRGQCVDTASGYVCKCNDGYHGDDCQHSVKCHHVRNFANGYTHLSRNQITFYCKSGYALKGVSRLTCNGGRYNHPVPVCEDINECAQSKCGHNSKCLNLPGTFKCSCLKGFKLSTPTLCVDVDECSTNKGNCQDKCINNHGSYSCGCRAGYRISKDKHSCEDLNECSSSSTNNCQQVCVNTRGSYKCRCEPGYSLSSDGSSCIAHRCPGVNSPVNGRVSQGFGSYKALITYSCSSSRYRLNGPAERTCQANGQWSGRNPTCDRVNCGVLPSPYNGQASLKGSAYHFSCLGGFGLVGSSVRTCQSSGLWSGSQPRCVPQYCPRITTPANGKLIGSSYSVDAAIMASCNEGYMLQNAGSRFRICQRNSQWSGADAKCIALSCGKPTPIENGQIQGSRYNYKDQVTYSCKAGYGLSGNGVRTCQLDGHWSGIEPSCLFNSCGYPGSIANGQIIGDDYSFGKQVTYKCDIGYRLSGYNKRSCQNSGRWSGSKPSCQEITCPALNAPSNGEMSGNKRNYGAVVKFDCLPGFSLKGSRSAQCLLTGRWSHQLPSCVAGVCGDAKLVGPSGSLSSAGYPNSYKNNQYCRSKIVVANSKKVALNIPSFKTESRNDVLELRDGKSGLLLYVLSGVLRSPLQITSPSNEMDVRFVTNGNVTLDGFTSDYFASACGGQITSLGQTIETPNYPLHYNSKLSCSWQIILPGKKFKLKFDGFHTRDNHDILEAWSSISAIGSQTKIGTYYGNQGSFLDIRSTNVMYLKFTSDAFYDAKGFRATIVEDDSN</sequence>
<feature type="domain" description="CUB" evidence="13">
    <location>
        <begin position="2284"/>
        <end position="2393"/>
    </location>
</feature>
<feature type="domain" description="EGF-like" evidence="14">
    <location>
        <begin position="1172"/>
        <end position="1208"/>
    </location>
</feature>
<protein>
    <recommendedName>
        <fullName evidence="21">Sushi, von Willebrand factor type A, EGF and pentraxin domain-containing protein 1</fullName>
    </recommendedName>
</protein>
<dbReference type="PROSITE" id="PS50026">
    <property type="entry name" value="EGF_3"/>
    <property type="match status" value="9"/>
</dbReference>
<keyword evidence="3 11" id="KW-0768">Sushi</keyword>
<dbReference type="Pfam" id="PF00354">
    <property type="entry name" value="Pentaxin"/>
    <property type="match status" value="1"/>
</dbReference>
<dbReference type="CDD" id="cd01450">
    <property type="entry name" value="vWFA_subfamily_ECM"/>
    <property type="match status" value="1"/>
</dbReference>
<feature type="disulfide bond" evidence="10">
    <location>
        <begin position="1236"/>
        <end position="1245"/>
    </location>
</feature>
<dbReference type="FunFam" id="2.10.25.10:FF:000230">
    <property type="entry name" value="Delta-like protein"/>
    <property type="match status" value="1"/>
</dbReference>
<evidence type="ECO:0000259" key="18">
    <source>
        <dbReference type="PROSITE" id="PS51828"/>
    </source>
</evidence>
<dbReference type="Pfam" id="PF00008">
    <property type="entry name" value="EGF"/>
    <property type="match status" value="4"/>
</dbReference>
<dbReference type="Gene3D" id="2.60.120.200">
    <property type="match status" value="1"/>
</dbReference>
<feature type="domain" description="Sushi" evidence="17">
    <location>
        <begin position="1998"/>
        <end position="2055"/>
    </location>
</feature>
<feature type="domain" description="HYR" evidence="16">
    <location>
        <begin position="609"/>
        <end position="692"/>
    </location>
</feature>
<keyword evidence="20" id="KW-1185">Reference proteome</keyword>
<evidence type="ECO:0000256" key="2">
    <source>
        <dbReference type="ARBA" id="ARBA00022536"/>
    </source>
</evidence>
<dbReference type="PROSITE" id="PS50923">
    <property type="entry name" value="SUSHI"/>
    <property type="match status" value="10"/>
</dbReference>
<dbReference type="InterPro" id="IPR035976">
    <property type="entry name" value="Sushi/SCR/CCP_sf"/>
</dbReference>
<dbReference type="FunFam" id="2.10.25.10:FF:000173">
    <property type="entry name" value="Neurogenic locus notch protein 2"/>
    <property type="match status" value="1"/>
</dbReference>
<evidence type="ECO:0000256" key="7">
    <source>
        <dbReference type="ARBA" id="ARBA00023157"/>
    </source>
</evidence>
<dbReference type="Pfam" id="PF00092">
    <property type="entry name" value="VWA"/>
    <property type="match status" value="1"/>
</dbReference>
<dbReference type="FunFam" id="2.10.25.10:FF:000031">
    <property type="entry name" value="neurogenic locus notch homolog protein 3"/>
    <property type="match status" value="1"/>
</dbReference>
<feature type="domain" description="Sushi" evidence="17">
    <location>
        <begin position="337"/>
        <end position="399"/>
    </location>
</feature>
<feature type="domain" description="EGF-like" evidence="14">
    <location>
        <begin position="1248"/>
        <end position="1285"/>
    </location>
</feature>
<dbReference type="PROSITE" id="PS00022">
    <property type="entry name" value="EGF_1"/>
    <property type="match status" value="7"/>
</dbReference>
<evidence type="ECO:0000259" key="13">
    <source>
        <dbReference type="PROSITE" id="PS01180"/>
    </source>
</evidence>
<dbReference type="InterPro" id="IPR011641">
    <property type="entry name" value="Tyr-kin_ephrin_A/B_rcpt-like"/>
</dbReference>
<dbReference type="FunFam" id="2.10.70.10:FF:000011">
    <property type="entry name" value="CUB and sushi domain-containing protein 3 isoform A"/>
    <property type="match status" value="2"/>
</dbReference>
<dbReference type="InterPro" id="IPR013032">
    <property type="entry name" value="EGF-like_CS"/>
</dbReference>
<proteinExistence type="predicted"/>
<dbReference type="InterPro" id="IPR013320">
    <property type="entry name" value="ConA-like_dom_sf"/>
</dbReference>
<dbReference type="InterPro" id="IPR002035">
    <property type="entry name" value="VWF_A"/>
</dbReference>
<feature type="disulfide bond" evidence="10">
    <location>
        <begin position="1636"/>
        <end position="1645"/>
    </location>
</feature>
<feature type="domain" description="EGF-like" evidence="14">
    <location>
        <begin position="1096"/>
        <end position="1132"/>
    </location>
</feature>
<feature type="domain" description="Sushi" evidence="17">
    <location>
        <begin position="1938"/>
        <end position="1997"/>
    </location>
</feature>
<dbReference type="SMART" id="SM00032">
    <property type="entry name" value="CCP"/>
    <property type="match status" value="11"/>
</dbReference>
<feature type="domain" description="EGF-like" evidence="14">
    <location>
        <begin position="1134"/>
        <end position="1170"/>
    </location>
</feature>
<dbReference type="SMART" id="SM00179">
    <property type="entry name" value="EGF_CA"/>
    <property type="match status" value="10"/>
</dbReference>
<keyword evidence="5" id="KW-0677">Repeat</keyword>
<feature type="disulfide bond" evidence="9">
    <location>
        <begin position="2174"/>
        <end position="2201"/>
    </location>
</feature>
<dbReference type="PROSITE" id="PS50234">
    <property type="entry name" value="VWFA"/>
    <property type="match status" value="1"/>
</dbReference>
<dbReference type="PROSITE" id="PS00010">
    <property type="entry name" value="ASX_HYDROXYL"/>
    <property type="match status" value="8"/>
</dbReference>
<dbReference type="FunFam" id="2.10.25.10:FF:000005">
    <property type="entry name" value="Fibrillin 2"/>
    <property type="match status" value="1"/>
</dbReference>
<evidence type="ECO:0000256" key="5">
    <source>
        <dbReference type="ARBA" id="ARBA00022737"/>
    </source>
</evidence>
<feature type="domain" description="Sushi" evidence="17">
    <location>
        <begin position="1884"/>
        <end position="1937"/>
    </location>
</feature>
<feature type="domain" description="Sushi" evidence="17">
    <location>
        <begin position="1825"/>
        <end position="1883"/>
    </location>
</feature>
<feature type="disulfide bond" evidence="11">
    <location>
        <begin position="1908"/>
        <end position="1935"/>
    </location>
</feature>
<dbReference type="CDD" id="cd00033">
    <property type="entry name" value="CCP"/>
    <property type="match status" value="9"/>
</dbReference>
<feature type="domain" description="VWFA" evidence="15">
    <location>
        <begin position="42"/>
        <end position="228"/>
    </location>
</feature>
<feature type="domain" description="Sushi" evidence="17">
    <location>
        <begin position="2114"/>
        <end position="2171"/>
    </location>
</feature>
<evidence type="ECO:0000256" key="12">
    <source>
        <dbReference type="SAM" id="SignalP"/>
    </source>
</evidence>
<dbReference type="InterPro" id="IPR000436">
    <property type="entry name" value="Sushi_SCR_CCP_dom"/>
</dbReference>
<comment type="caution">
    <text evidence="10">Lacks conserved residue(s) required for the propagation of feature annotation.</text>
</comment>
<dbReference type="PROSITE" id="PS50825">
    <property type="entry name" value="HYR"/>
    <property type="match status" value="2"/>
</dbReference>
<dbReference type="SMART" id="SM00181">
    <property type="entry name" value="EGF"/>
    <property type="match status" value="12"/>
</dbReference>
<dbReference type="SMART" id="SM00159">
    <property type="entry name" value="PTX"/>
    <property type="match status" value="1"/>
</dbReference>
<accession>A0A7M5WMX5</accession>
<evidence type="ECO:0000313" key="20">
    <source>
        <dbReference type="Proteomes" id="UP000594262"/>
    </source>
</evidence>
<evidence type="ECO:0000259" key="15">
    <source>
        <dbReference type="PROSITE" id="PS50234"/>
    </source>
</evidence>
<feature type="signal peptide" evidence="12">
    <location>
        <begin position="1"/>
        <end position="21"/>
    </location>
</feature>
<feature type="domain" description="EGF-like" evidence="14">
    <location>
        <begin position="1610"/>
        <end position="1646"/>
    </location>
</feature>
<dbReference type="Proteomes" id="UP000594262">
    <property type="component" value="Unplaced"/>
</dbReference>
<evidence type="ECO:0000256" key="8">
    <source>
        <dbReference type="ARBA" id="ARBA00023180"/>
    </source>
</evidence>
<dbReference type="FunFam" id="2.10.25.10:FF:000038">
    <property type="entry name" value="Fibrillin 2"/>
    <property type="match status" value="1"/>
</dbReference>
<dbReference type="PROSITE" id="PS01186">
    <property type="entry name" value="EGF_2"/>
    <property type="match status" value="8"/>
</dbReference>
<dbReference type="PANTHER" id="PTHR46393:SF7">
    <property type="entry name" value="COMPLEMENT C2"/>
    <property type="match status" value="1"/>
</dbReference>
<dbReference type="CDD" id="cd00041">
    <property type="entry name" value="CUB"/>
    <property type="match status" value="2"/>
</dbReference>
<dbReference type="OrthoDB" id="6018410at2759"/>
<evidence type="ECO:0000259" key="17">
    <source>
        <dbReference type="PROSITE" id="PS50923"/>
    </source>
</evidence>
<feature type="domain" description="EGF-like" evidence="14">
    <location>
        <begin position="1701"/>
        <end position="1737"/>
    </location>
</feature>